<comment type="caution">
    <text evidence="2">The sequence shown here is derived from an EMBL/GenBank/DDBJ whole genome shotgun (WGS) entry which is preliminary data.</text>
</comment>
<dbReference type="Proteomes" id="UP001058974">
    <property type="component" value="Chromosome 6"/>
</dbReference>
<dbReference type="AlphaFoldDB" id="A0A9D4W8A2"/>
<dbReference type="EMBL" id="JAMSHJ010000006">
    <property type="protein sequence ID" value="KAI5396634.1"/>
    <property type="molecule type" value="Genomic_DNA"/>
</dbReference>
<sequence>MVDTSITDSEVYVVEASKFRLQDEVDVEKEGSQTGDRREKGSRLGRQKSGMVVIRNINYTTKTKNSSGSGSYSGSASETDEDIDNPELRDGVPVAGFLKDLLVILVRAGQQLRVLLKLLELCINVAAGKHSSDDFLPCWSGFSNNNLPYFSPLTFNKDIIQNMRLPMPTSVPSFDNGGVTLDKLCQLMSEDEPFVYPTADKSSSKMGFDNLDSDVSSTEDEFSLLEDILQFECAPGHTFLEIKLTVVEHYGVIVPSTLNKHHTGRNSQTSALVSLDQDKAAPSTSTSFLETGRPHNLNTNKAVSNRDVHGLCSE</sequence>
<organism evidence="2 3">
    <name type="scientific">Pisum sativum</name>
    <name type="common">Garden pea</name>
    <name type="synonym">Lathyrus oleraceus</name>
    <dbReference type="NCBI Taxonomy" id="3888"/>
    <lineage>
        <taxon>Eukaryota</taxon>
        <taxon>Viridiplantae</taxon>
        <taxon>Streptophyta</taxon>
        <taxon>Embryophyta</taxon>
        <taxon>Tracheophyta</taxon>
        <taxon>Spermatophyta</taxon>
        <taxon>Magnoliopsida</taxon>
        <taxon>eudicotyledons</taxon>
        <taxon>Gunneridae</taxon>
        <taxon>Pentapetalae</taxon>
        <taxon>rosids</taxon>
        <taxon>fabids</taxon>
        <taxon>Fabales</taxon>
        <taxon>Fabaceae</taxon>
        <taxon>Papilionoideae</taxon>
        <taxon>50 kb inversion clade</taxon>
        <taxon>NPAAA clade</taxon>
        <taxon>Hologalegina</taxon>
        <taxon>IRL clade</taxon>
        <taxon>Fabeae</taxon>
        <taxon>Lathyrus</taxon>
    </lineage>
</organism>
<gene>
    <name evidence="2" type="ORF">KIW84_062731</name>
</gene>
<dbReference type="Gramene" id="Psat06G0273100-T1">
    <property type="protein sequence ID" value="KAI5396634.1"/>
    <property type="gene ID" value="KIW84_062731"/>
</dbReference>
<evidence type="ECO:0000313" key="2">
    <source>
        <dbReference type="EMBL" id="KAI5396634.1"/>
    </source>
</evidence>
<reference evidence="2 3" key="1">
    <citation type="journal article" date="2022" name="Nat. Genet.">
        <title>Improved pea reference genome and pan-genome highlight genomic features and evolutionary characteristics.</title>
        <authorList>
            <person name="Yang T."/>
            <person name="Liu R."/>
            <person name="Luo Y."/>
            <person name="Hu S."/>
            <person name="Wang D."/>
            <person name="Wang C."/>
            <person name="Pandey M.K."/>
            <person name="Ge S."/>
            <person name="Xu Q."/>
            <person name="Li N."/>
            <person name="Li G."/>
            <person name="Huang Y."/>
            <person name="Saxena R.K."/>
            <person name="Ji Y."/>
            <person name="Li M."/>
            <person name="Yan X."/>
            <person name="He Y."/>
            <person name="Liu Y."/>
            <person name="Wang X."/>
            <person name="Xiang C."/>
            <person name="Varshney R.K."/>
            <person name="Ding H."/>
            <person name="Gao S."/>
            <person name="Zong X."/>
        </authorList>
    </citation>
    <scope>NUCLEOTIDE SEQUENCE [LARGE SCALE GENOMIC DNA]</scope>
    <source>
        <strain evidence="2 3">cv. Zhongwan 6</strain>
    </source>
</reference>
<protein>
    <submittedName>
        <fullName evidence="2">Uncharacterized protein</fullName>
    </submittedName>
</protein>
<feature type="region of interest" description="Disordered" evidence="1">
    <location>
        <begin position="61"/>
        <end position="87"/>
    </location>
</feature>
<evidence type="ECO:0000256" key="1">
    <source>
        <dbReference type="SAM" id="MobiDB-lite"/>
    </source>
</evidence>
<proteinExistence type="predicted"/>
<feature type="compositionally biased region" description="Basic and acidic residues" evidence="1">
    <location>
        <begin position="304"/>
        <end position="314"/>
    </location>
</feature>
<feature type="compositionally biased region" description="Low complexity" evidence="1">
    <location>
        <begin position="66"/>
        <end position="77"/>
    </location>
</feature>
<evidence type="ECO:0000313" key="3">
    <source>
        <dbReference type="Proteomes" id="UP001058974"/>
    </source>
</evidence>
<keyword evidence="3" id="KW-1185">Reference proteome</keyword>
<name>A0A9D4W8A2_PEA</name>
<accession>A0A9D4W8A2</accession>
<feature type="region of interest" description="Disordered" evidence="1">
    <location>
        <begin position="283"/>
        <end position="314"/>
    </location>
</feature>